<proteinExistence type="predicted"/>
<gene>
    <name evidence="1" type="ORF">WN944_018324</name>
</gene>
<name>A0AAP0QE17_9ROSI</name>
<sequence length="200" mass="22076">MAASKLSLKLLIVKLVKNKHLILHAIKPKQELSANPKSPICPTEIPLLLSDDKNVVPNARKFCTCSNVGYSRHFHAADAPNRSCPSCNMRMNSGIAFVYPAAGASSAAAVAEPESGFVKEAVACMFNIRELGSLEEKVVNFGLDELSNVPEGFPKSSSCCLVFVKDVVMYMLMDNSEMMPMSYVYYVFYYFAQMLNKLNI</sequence>
<dbReference type="Proteomes" id="UP001428341">
    <property type="component" value="Unassembled WGS sequence"/>
</dbReference>
<comment type="caution">
    <text evidence="1">The sequence shown here is derived from an EMBL/GenBank/DDBJ whole genome shotgun (WGS) entry which is preliminary data.</text>
</comment>
<dbReference type="EMBL" id="JBCGBO010000007">
    <property type="protein sequence ID" value="KAK9186935.1"/>
    <property type="molecule type" value="Genomic_DNA"/>
</dbReference>
<protein>
    <submittedName>
        <fullName evidence="1">Uncharacterized protein</fullName>
    </submittedName>
</protein>
<dbReference type="AlphaFoldDB" id="A0AAP0QE17"/>
<organism evidence="1 2">
    <name type="scientific">Citrus x changshan-huyou</name>
    <dbReference type="NCBI Taxonomy" id="2935761"/>
    <lineage>
        <taxon>Eukaryota</taxon>
        <taxon>Viridiplantae</taxon>
        <taxon>Streptophyta</taxon>
        <taxon>Embryophyta</taxon>
        <taxon>Tracheophyta</taxon>
        <taxon>Spermatophyta</taxon>
        <taxon>Magnoliopsida</taxon>
        <taxon>eudicotyledons</taxon>
        <taxon>Gunneridae</taxon>
        <taxon>Pentapetalae</taxon>
        <taxon>rosids</taxon>
        <taxon>malvids</taxon>
        <taxon>Sapindales</taxon>
        <taxon>Rutaceae</taxon>
        <taxon>Aurantioideae</taxon>
        <taxon>Citrus</taxon>
    </lineage>
</organism>
<keyword evidence="2" id="KW-1185">Reference proteome</keyword>
<evidence type="ECO:0000313" key="2">
    <source>
        <dbReference type="Proteomes" id="UP001428341"/>
    </source>
</evidence>
<evidence type="ECO:0000313" key="1">
    <source>
        <dbReference type="EMBL" id="KAK9186935.1"/>
    </source>
</evidence>
<reference evidence="1 2" key="1">
    <citation type="submission" date="2024-05" db="EMBL/GenBank/DDBJ databases">
        <title>Haplotype-resolved chromosome-level genome assembly of Huyou (Citrus changshanensis).</title>
        <authorList>
            <person name="Miao C."/>
            <person name="Chen W."/>
            <person name="Wu Y."/>
            <person name="Wang L."/>
            <person name="Zhao S."/>
            <person name="Grierson D."/>
            <person name="Xu C."/>
            <person name="Chen K."/>
        </authorList>
    </citation>
    <scope>NUCLEOTIDE SEQUENCE [LARGE SCALE GENOMIC DNA]</scope>
    <source>
        <strain evidence="1">01-14</strain>
        <tissue evidence="1">Leaf</tissue>
    </source>
</reference>
<accession>A0AAP0QE17</accession>